<evidence type="ECO:0000313" key="2">
    <source>
        <dbReference type="EMBL" id="MBC3757621.1"/>
    </source>
</evidence>
<name>A0A923H707_9FLAO</name>
<accession>A0A923H707</accession>
<dbReference type="AlphaFoldDB" id="A0A923H707"/>
<keyword evidence="3" id="KW-1185">Reference proteome</keyword>
<protein>
    <submittedName>
        <fullName evidence="2">Uncharacterized protein</fullName>
    </submittedName>
</protein>
<dbReference type="EMBL" id="JACNMF010000001">
    <property type="protein sequence ID" value="MBC3757621.1"/>
    <property type="molecule type" value="Genomic_DNA"/>
</dbReference>
<keyword evidence="1" id="KW-0732">Signal</keyword>
<dbReference type="PROSITE" id="PS51257">
    <property type="entry name" value="PROKAR_LIPOPROTEIN"/>
    <property type="match status" value="1"/>
</dbReference>
<dbReference type="Proteomes" id="UP000656244">
    <property type="component" value="Unassembled WGS sequence"/>
</dbReference>
<evidence type="ECO:0000256" key="1">
    <source>
        <dbReference type="SAM" id="SignalP"/>
    </source>
</evidence>
<gene>
    <name evidence="2" type="ORF">H7U19_04355</name>
</gene>
<comment type="caution">
    <text evidence="2">The sequence shown here is derived from an EMBL/GenBank/DDBJ whole genome shotgun (WGS) entry which is preliminary data.</text>
</comment>
<dbReference type="RefSeq" id="WP_186559289.1">
    <property type="nucleotide sequence ID" value="NZ_JACNMF010000001.1"/>
</dbReference>
<organism evidence="2 3">
    <name type="scientific">Hyunsoonleella aquatilis</name>
    <dbReference type="NCBI Taxonomy" id="2762758"/>
    <lineage>
        <taxon>Bacteria</taxon>
        <taxon>Pseudomonadati</taxon>
        <taxon>Bacteroidota</taxon>
        <taxon>Flavobacteriia</taxon>
        <taxon>Flavobacteriales</taxon>
        <taxon>Flavobacteriaceae</taxon>
    </lineage>
</organism>
<reference evidence="2" key="1">
    <citation type="submission" date="2020-08" db="EMBL/GenBank/DDBJ databases">
        <title>Hyunsoonleella sp. strain SJ7 genome sequencing and assembly.</title>
        <authorList>
            <person name="Kim I."/>
        </authorList>
    </citation>
    <scope>NUCLEOTIDE SEQUENCE</scope>
    <source>
        <strain evidence="2">SJ7</strain>
    </source>
</reference>
<sequence>MKKLLLLILVIFSFSSCSEDDSVSVFLRAAIHENCSNDQNFSGSDIYGYELSDTSLGTYWQVGAHPSGAVNEQPDLGMNIFNPDLESGQYSISGNNFSLNSVFVYYIDVQGNQYVSTTNLEGAVDISNDGTTATIKVSTNVVLYNFETEQSICISNFEAKVVVNE</sequence>
<feature type="chain" id="PRO_5038070760" evidence="1">
    <location>
        <begin position="19"/>
        <end position="165"/>
    </location>
</feature>
<feature type="signal peptide" evidence="1">
    <location>
        <begin position="1"/>
        <end position="18"/>
    </location>
</feature>
<evidence type="ECO:0000313" key="3">
    <source>
        <dbReference type="Proteomes" id="UP000656244"/>
    </source>
</evidence>
<proteinExistence type="predicted"/>